<keyword evidence="4 10" id="KW-0274">FAD</keyword>
<evidence type="ECO:0000256" key="8">
    <source>
        <dbReference type="ARBA" id="ARBA00066694"/>
    </source>
</evidence>
<reference evidence="15 16" key="1">
    <citation type="journal article" date="2006" name="Nat. Biotechnol.">
        <title>Genome sequence of the ubiquitous hydrocarbon-degrading marine bacterium Alcanivorax borkumensis.</title>
        <authorList>
            <person name="Schneiker S."/>
            <person name="Martins dos Santos V.A.P."/>
            <person name="Bartels D."/>
            <person name="Bekel T."/>
            <person name="Brecht M."/>
            <person name="Buhrmester J."/>
            <person name="Chernikova T.N."/>
            <person name="Denaro R."/>
            <person name="Ferrer M."/>
            <person name="Gertler C."/>
            <person name="Goesmann A."/>
            <person name="Golyshina O.V."/>
            <person name="Kaminski F."/>
            <person name="Khachane A.N."/>
            <person name="Lang S."/>
            <person name="Linke B."/>
            <person name="McHardy A.C."/>
            <person name="Meyer F."/>
            <person name="Nechitaylo T."/>
            <person name="Puehler A."/>
            <person name="Regenhardt D."/>
            <person name="Rupp O."/>
            <person name="Sabirova J.S."/>
            <person name="Selbitschka W."/>
            <person name="Yakimov M.M."/>
            <person name="Timmis K.N."/>
            <person name="Vorhoelter F.-J."/>
            <person name="Weidner S."/>
            <person name="Kaiser O."/>
            <person name="Golyshin P.N."/>
        </authorList>
    </citation>
    <scope>NUCLEOTIDE SEQUENCE [LARGE SCALE GENOMIC DNA]</scope>
    <source>
        <strain evidence="16">ATCC 700651 / DSM 11573 / NCIMB 13689 / SK2</strain>
    </source>
</reference>
<feature type="domain" description="Acetyl-CoA dehydrogenase-like C-terminal" evidence="14">
    <location>
        <begin position="470"/>
        <end position="589"/>
    </location>
</feature>
<evidence type="ECO:0000259" key="12">
    <source>
        <dbReference type="Pfam" id="PF02770"/>
    </source>
</evidence>
<evidence type="ECO:0000256" key="2">
    <source>
        <dbReference type="ARBA" id="ARBA00009347"/>
    </source>
</evidence>
<dbReference type="SUPFAM" id="SSF47203">
    <property type="entry name" value="Acyl-CoA dehydrogenase C-terminal domain-like"/>
    <property type="match status" value="1"/>
</dbReference>
<comment type="similarity">
    <text evidence="2 10">Belongs to the acyl-CoA dehydrogenase family.</text>
</comment>
<dbReference type="AlphaFoldDB" id="Q0VMQ2"/>
<dbReference type="InterPro" id="IPR046373">
    <property type="entry name" value="Acyl-CoA_Oxase/DH_mid-dom_sf"/>
</dbReference>
<dbReference type="PANTHER" id="PTHR42803:SF1">
    <property type="entry name" value="BROAD-SPECIFICITY LINEAR ACYL-COA DEHYDROGENASE FADE5"/>
    <property type="match status" value="1"/>
</dbReference>
<evidence type="ECO:0000256" key="9">
    <source>
        <dbReference type="ARBA" id="ARBA00069043"/>
    </source>
</evidence>
<dbReference type="STRING" id="393595.ABO_2098"/>
<comment type="catalytic activity">
    <reaction evidence="6">
        <text>3-(methylsulfanyl)propanoyl-CoA + oxidized [electron-transfer flavoprotein] + H(+) = 3-(methylsulfanyl)acryloyl-CoA + reduced [electron-transfer flavoprotein]</text>
        <dbReference type="Rhea" id="RHEA:52612"/>
        <dbReference type="Rhea" id="RHEA-COMP:10685"/>
        <dbReference type="Rhea" id="RHEA-COMP:10686"/>
        <dbReference type="ChEBI" id="CHEBI:15378"/>
        <dbReference type="ChEBI" id="CHEBI:57692"/>
        <dbReference type="ChEBI" id="CHEBI:58307"/>
        <dbReference type="ChEBI" id="CHEBI:82815"/>
        <dbReference type="ChEBI" id="CHEBI:84994"/>
        <dbReference type="EC" id="1.3.99.41"/>
    </reaction>
    <physiologicalReaction direction="left-to-right" evidence="6">
        <dbReference type="Rhea" id="RHEA:52613"/>
    </physiologicalReaction>
</comment>
<dbReference type="InterPro" id="IPR036250">
    <property type="entry name" value="AcylCo_DH-like_C"/>
</dbReference>
<evidence type="ECO:0000256" key="4">
    <source>
        <dbReference type="ARBA" id="ARBA00022827"/>
    </source>
</evidence>
<proteinExistence type="inferred from homology"/>
<dbReference type="InterPro" id="IPR013786">
    <property type="entry name" value="AcylCoA_DH/ox_N"/>
</dbReference>
<evidence type="ECO:0000313" key="16">
    <source>
        <dbReference type="Proteomes" id="UP000008871"/>
    </source>
</evidence>
<keyword evidence="3 10" id="KW-0285">Flavoprotein</keyword>
<dbReference type="InterPro" id="IPR009100">
    <property type="entry name" value="AcylCoA_DH/oxidase_NM_dom_sf"/>
</dbReference>
<feature type="domain" description="Acyl-CoA oxidase/dehydrogenase middle" evidence="12">
    <location>
        <begin position="165"/>
        <end position="274"/>
    </location>
</feature>
<sequence length="593" mass="63979">MQMATYKAPLEDMRFVLNDVFKADQLWASMPATAEVTQDLSDAILEEAGKMTEGLLFPLNRNSDEQGCTWTDGAVTTPDGFKEAFKTFAENGWSAFSGNPEFGGQGMPKSLAVLFEEMMHSACSSFALYPALTSGACLAVDAHACEELKSQYLPKLYSGEWSGTMCLTEPHSGTDLGILRTKAVPNDDGSFNITGTKIFITGGEHDLTGNHVHLVLAKLPDAPAGSKGISLFLVPKFLPDADNNPGEANGVTCGSIEHKMGIKGSATCVMNFDDAKGWIIGEPNQGLACMFTMMNYERLSIGLQGLGLGEVSYQSAVEYARERLQGRSATGAKNPQGPADPIIVHGDVRRMLMNMRAINEGGRALAAYVGMQLDTSKFSEDAEAKKKAEDRVALLTPVAKAFFTDRGLDTTITGQQVFGGHGYIREWGMEQFVRDCRISQIYEGTNGIQALDLAGRKVVRNGGKSVDAFLADAQAWVDANADNAQLAAVKDDLQAALLLLKSSTDTLLAQAGNNPDAISAAAVEYLDIFGYVLYAWLWAQMLAATDDRDDDFAKAKRITGQYYFQRVLPKAQSLAAQLNSGADAMMSLDAEQF</sequence>
<dbReference type="Pfam" id="PF02771">
    <property type="entry name" value="Acyl-CoA_dh_N"/>
    <property type="match status" value="1"/>
</dbReference>
<evidence type="ECO:0000259" key="11">
    <source>
        <dbReference type="Pfam" id="PF00441"/>
    </source>
</evidence>
<dbReference type="Gene3D" id="1.20.140.10">
    <property type="entry name" value="Butyryl-CoA Dehydrogenase, subunit A, domain 3"/>
    <property type="match status" value="1"/>
</dbReference>
<dbReference type="GO" id="GO:0016627">
    <property type="term" value="F:oxidoreductase activity, acting on the CH-CH group of donors"/>
    <property type="evidence" value="ECO:0007669"/>
    <property type="project" value="InterPro"/>
</dbReference>
<name>Q0VMQ2_ALCBS</name>
<evidence type="ECO:0000313" key="15">
    <source>
        <dbReference type="EMBL" id="CAL17546.1"/>
    </source>
</evidence>
<evidence type="ECO:0000256" key="5">
    <source>
        <dbReference type="ARBA" id="ARBA00023002"/>
    </source>
</evidence>
<dbReference type="InterPro" id="IPR006091">
    <property type="entry name" value="Acyl-CoA_Oxase/DH_mid-dom"/>
</dbReference>
<dbReference type="InterPro" id="IPR025878">
    <property type="entry name" value="Acyl-CoA_dh-like_C_dom"/>
</dbReference>
<dbReference type="Gene3D" id="1.10.540.10">
    <property type="entry name" value="Acyl-CoA dehydrogenase/oxidase, N-terminal domain"/>
    <property type="match status" value="1"/>
</dbReference>
<keyword evidence="5 10" id="KW-0560">Oxidoreductase</keyword>
<evidence type="ECO:0000259" key="13">
    <source>
        <dbReference type="Pfam" id="PF02771"/>
    </source>
</evidence>
<evidence type="ECO:0000256" key="10">
    <source>
        <dbReference type="RuleBase" id="RU362125"/>
    </source>
</evidence>
<dbReference type="Gene3D" id="2.40.110.10">
    <property type="entry name" value="Butyryl-CoA Dehydrogenase, subunit A, domain 2"/>
    <property type="match status" value="1"/>
</dbReference>
<evidence type="ECO:0000259" key="14">
    <source>
        <dbReference type="Pfam" id="PF12806"/>
    </source>
</evidence>
<accession>Q0VMQ2</accession>
<comment type="cofactor">
    <cofactor evidence="1 10">
        <name>FAD</name>
        <dbReference type="ChEBI" id="CHEBI:57692"/>
    </cofactor>
</comment>
<dbReference type="Pfam" id="PF02770">
    <property type="entry name" value="Acyl-CoA_dh_M"/>
    <property type="match status" value="1"/>
</dbReference>
<dbReference type="KEGG" id="abo:ABO_2098"/>
<dbReference type="EC" id="1.3.99.41" evidence="8"/>
<dbReference type="Pfam" id="PF00441">
    <property type="entry name" value="Acyl-CoA_dh_1"/>
    <property type="match status" value="1"/>
</dbReference>
<protein>
    <recommendedName>
        <fullName evidence="9">3-methylmercaptopropionyl-CoA dehydrogenase</fullName>
        <ecNumber evidence="8">1.3.99.41</ecNumber>
    </recommendedName>
</protein>
<dbReference type="FunFam" id="2.40.110.10:FF:000031">
    <property type="entry name" value="Acyl-CoA dehydrogenase, putative"/>
    <property type="match status" value="1"/>
</dbReference>
<comment type="function">
    <text evidence="7">Involved in the assimilation of dimethylsulphoniopropionate (DMSP), an important compound in the fixation of carbon in marine phytoplankton, by mediating the conversion of 3-(methylthio)propanoyl-CoA (MMPA-CoA) to 3-(methylthio)acryloyl-CoA (MTA-CoA).</text>
</comment>
<dbReference type="PANTHER" id="PTHR42803">
    <property type="entry name" value="ACYL-COA DEHYDROGENASE"/>
    <property type="match status" value="1"/>
</dbReference>
<dbReference type="SUPFAM" id="SSF56645">
    <property type="entry name" value="Acyl-CoA dehydrogenase NM domain-like"/>
    <property type="match status" value="1"/>
</dbReference>
<feature type="domain" description="Acyl-CoA dehydrogenase/oxidase N-terminal" evidence="13">
    <location>
        <begin position="82"/>
        <end position="160"/>
    </location>
</feature>
<evidence type="ECO:0000256" key="1">
    <source>
        <dbReference type="ARBA" id="ARBA00001974"/>
    </source>
</evidence>
<organism evidence="15 16">
    <name type="scientific">Alcanivorax borkumensis (strain ATCC 700651 / DSM 11573 / NCIMB 13689 / SK2)</name>
    <dbReference type="NCBI Taxonomy" id="393595"/>
    <lineage>
        <taxon>Bacteria</taxon>
        <taxon>Pseudomonadati</taxon>
        <taxon>Pseudomonadota</taxon>
        <taxon>Gammaproteobacteria</taxon>
        <taxon>Oceanospirillales</taxon>
        <taxon>Alcanivoracaceae</taxon>
        <taxon>Alcanivorax</taxon>
    </lineage>
</organism>
<evidence type="ECO:0000256" key="6">
    <source>
        <dbReference type="ARBA" id="ARBA00051388"/>
    </source>
</evidence>
<keyword evidence="16" id="KW-1185">Reference proteome</keyword>
<gene>
    <name evidence="15" type="primary">fadE</name>
    <name evidence="15" type="ordered locus">ABO_2098</name>
</gene>
<dbReference type="Proteomes" id="UP000008871">
    <property type="component" value="Chromosome"/>
</dbReference>
<dbReference type="GO" id="GO:0050660">
    <property type="term" value="F:flavin adenine dinucleotide binding"/>
    <property type="evidence" value="ECO:0007669"/>
    <property type="project" value="InterPro"/>
</dbReference>
<dbReference type="InterPro" id="IPR037069">
    <property type="entry name" value="AcylCoA_DH/ox_N_sf"/>
</dbReference>
<evidence type="ECO:0000256" key="3">
    <source>
        <dbReference type="ARBA" id="ARBA00022630"/>
    </source>
</evidence>
<dbReference type="InterPro" id="IPR052166">
    <property type="entry name" value="Diverse_Acyl-CoA_DH"/>
</dbReference>
<feature type="domain" description="Acyl-CoA dehydrogenase/oxidase C-terminal" evidence="11">
    <location>
        <begin position="284"/>
        <end position="454"/>
    </location>
</feature>
<dbReference type="HOGENOM" id="CLU_018204_12_2_6"/>
<evidence type="ECO:0000256" key="7">
    <source>
        <dbReference type="ARBA" id="ARBA00058683"/>
    </source>
</evidence>
<dbReference type="EMBL" id="AM286690">
    <property type="protein sequence ID" value="CAL17546.1"/>
    <property type="molecule type" value="Genomic_DNA"/>
</dbReference>
<dbReference type="eggNOG" id="COG1960">
    <property type="taxonomic scope" value="Bacteria"/>
</dbReference>
<dbReference type="Pfam" id="PF12806">
    <property type="entry name" value="Acyl-CoA_dh_C"/>
    <property type="match status" value="1"/>
</dbReference>
<dbReference type="InterPro" id="IPR009075">
    <property type="entry name" value="AcylCo_DH/oxidase_C"/>
</dbReference>